<keyword evidence="4" id="KW-1185">Reference proteome</keyword>
<feature type="compositionally biased region" description="Basic residues" evidence="1">
    <location>
        <begin position="76"/>
        <end position="89"/>
    </location>
</feature>
<feature type="signal peptide" evidence="2">
    <location>
        <begin position="1"/>
        <end position="29"/>
    </location>
</feature>
<feature type="chain" id="PRO_5002631761" evidence="2">
    <location>
        <begin position="30"/>
        <end position="89"/>
    </location>
</feature>
<accession>A1AKD4</accession>
<dbReference type="STRING" id="338966.Ppro_0168"/>
<gene>
    <name evidence="3" type="ordered locus">Ppro_0168</name>
</gene>
<evidence type="ECO:0000313" key="4">
    <source>
        <dbReference type="Proteomes" id="UP000006732"/>
    </source>
</evidence>
<dbReference type="EMBL" id="CP000482">
    <property type="protein sequence ID" value="ABK97804.1"/>
    <property type="molecule type" value="Genomic_DNA"/>
</dbReference>
<name>A1AKD4_PELPD</name>
<reference evidence="3 4" key="1">
    <citation type="submission" date="2006-10" db="EMBL/GenBank/DDBJ databases">
        <title>Complete sequence of chromosome of Pelobacter propionicus DSM 2379.</title>
        <authorList>
            <consortium name="US DOE Joint Genome Institute"/>
            <person name="Copeland A."/>
            <person name="Lucas S."/>
            <person name="Lapidus A."/>
            <person name="Barry K."/>
            <person name="Detter J.C."/>
            <person name="Glavina del Rio T."/>
            <person name="Hammon N."/>
            <person name="Israni S."/>
            <person name="Dalin E."/>
            <person name="Tice H."/>
            <person name="Pitluck S."/>
            <person name="Saunders E."/>
            <person name="Brettin T."/>
            <person name="Bruce D."/>
            <person name="Han C."/>
            <person name="Tapia R."/>
            <person name="Schmutz J."/>
            <person name="Larimer F."/>
            <person name="Land M."/>
            <person name="Hauser L."/>
            <person name="Kyrpides N."/>
            <person name="Kim E."/>
            <person name="Lovley D."/>
            <person name="Richardson P."/>
        </authorList>
    </citation>
    <scope>NUCLEOTIDE SEQUENCE [LARGE SCALE GENOMIC DNA]</scope>
    <source>
        <strain evidence="4">DSM 2379 / NBRC 103807 / OttBd1</strain>
    </source>
</reference>
<evidence type="ECO:0000256" key="2">
    <source>
        <dbReference type="SAM" id="SignalP"/>
    </source>
</evidence>
<proteinExistence type="predicted"/>
<keyword evidence="2" id="KW-0732">Signal</keyword>
<dbReference type="AlphaFoldDB" id="A1AKD4"/>
<feature type="region of interest" description="Disordered" evidence="1">
    <location>
        <begin position="67"/>
        <end position="89"/>
    </location>
</feature>
<protein>
    <submittedName>
        <fullName evidence="3">Uncharacterized protein</fullName>
    </submittedName>
</protein>
<organism evidence="3 4">
    <name type="scientific">Pelobacter propionicus (strain DSM 2379 / NBRC 103807 / OttBd1)</name>
    <dbReference type="NCBI Taxonomy" id="338966"/>
    <lineage>
        <taxon>Bacteria</taxon>
        <taxon>Pseudomonadati</taxon>
        <taxon>Thermodesulfobacteriota</taxon>
        <taxon>Desulfuromonadia</taxon>
        <taxon>Desulfuromonadales</taxon>
        <taxon>Desulfuromonadaceae</taxon>
        <taxon>Pelobacter</taxon>
    </lineage>
</organism>
<sequence length="89" mass="10258">METPNLKCFCAAMPLIALLEVLLSADVTAAAEKRNGGKRPYRDVYGNAYRSRTNIFRDRDKNGVLNLFQQDDRFGRKPRKSRNSTKQHR</sequence>
<dbReference type="Proteomes" id="UP000006732">
    <property type="component" value="Chromosome"/>
</dbReference>
<evidence type="ECO:0000256" key="1">
    <source>
        <dbReference type="SAM" id="MobiDB-lite"/>
    </source>
</evidence>
<dbReference type="HOGENOM" id="CLU_2451971_0_0_7"/>
<evidence type="ECO:0000313" key="3">
    <source>
        <dbReference type="EMBL" id="ABK97804.1"/>
    </source>
</evidence>
<dbReference type="KEGG" id="ppd:Ppro_0168"/>